<protein>
    <recommendedName>
        <fullName evidence="5">C2H2-type domain-containing protein</fullName>
    </recommendedName>
</protein>
<dbReference type="PROSITE" id="PS00028">
    <property type="entry name" value="ZINC_FINGER_C2H2_1"/>
    <property type="match status" value="1"/>
</dbReference>
<evidence type="ECO:0000313" key="6">
    <source>
        <dbReference type="EMBL" id="CAG5129840.1"/>
    </source>
</evidence>
<feature type="region of interest" description="Disordered" evidence="4">
    <location>
        <begin position="335"/>
        <end position="373"/>
    </location>
</feature>
<keyword evidence="3" id="KW-0539">Nucleus</keyword>
<name>A0A8S3ZPQ7_9EUPU</name>
<evidence type="ECO:0000313" key="7">
    <source>
        <dbReference type="Proteomes" id="UP000678393"/>
    </source>
</evidence>
<feature type="compositionally biased region" description="Basic and acidic residues" evidence="4">
    <location>
        <begin position="1"/>
        <end position="12"/>
    </location>
</feature>
<dbReference type="PANTHER" id="PTHR15052">
    <property type="entry name" value="RNA POLYMERASE III TRANSCRIPTION INITIATION FACTOR COMPLEX SUBUNIT"/>
    <property type="match status" value="1"/>
</dbReference>
<dbReference type="GO" id="GO:0000127">
    <property type="term" value="C:transcription factor TFIIIC complex"/>
    <property type="evidence" value="ECO:0007669"/>
    <property type="project" value="TreeGrafter"/>
</dbReference>
<dbReference type="Proteomes" id="UP000678393">
    <property type="component" value="Unassembled WGS sequence"/>
</dbReference>
<dbReference type="PANTHER" id="PTHR15052:SF2">
    <property type="entry name" value="GENERAL TRANSCRIPTION FACTOR 3C POLYPEPTIDE 2"/>
    <property type="match status" value="1"/>
</dbReference>
<sequence length="882" mass="98123">MEAAVDKRKETDGAVDTTVSPPGRSRRKPKPKNYSSDFYTFDNHGKLLPPTAEKVEIFATSTPVKQSGMGRQGRPKKQILLEYVQSDKTDISNISDCAPTEVEQTGTSEIMLDASHSGTRRNTSDMLNAWETKSQDDLAKNGVIVQIYKENGQQSAAEKATNNYSDHVHEHESETQANCELDVLCSTGENTVKRQPTKRTADILCGDSFKENIISKRQRTGSHDVSSENRSMLGTDNACGGSEVDMALKIVAEESEPTENGTGEETHCSLDSSGMSMFQRNQRERSVESNTPFRTEVIIGCSDGTTKTLEPIKRQRGSQRSNVSTGLRTELLMATATSVTQRRKLSSKGKSAITSSSQGGEPAVQSPPDEAASSTFGEIDLERNSINNAHPQLHGETSEQQFDSYASAAPNKRSRGRPRKCISQESTVNKSLAAAENHPTQATSHNTTGVSPQLLEIKVEIQDETDVALVTPKRRGRPPKCVSQSSSTLVDPQSEELKEEMTSENTVAPESVRRRGRPPKQSEQNLAASTHKKRSGRPPLSSVLPKPVAKRQSGNSPHTCHHCGLRVDKSTTMRHHMMTEHSLMWSVKTPEGVDNPTLIIKTLGHVICQMCKKNFRFTQYYRHHQIWCGREEERATCEICNRTFRAMWMQQHMMGHKTQEKRARESEQKRLLQQTKDESEEEEEEAEGESAGKRSRRKAAKNDNEDDDEETPGAEKTKKKPGVKRIEKDSDSACIRMPHAAVKERLQLFKELYDQLPERLFPDLSPKLADWQRLTGSEAQKYLPVLKESLKFAFGSAQNNKVEDGEHTLKFGHTLSHDGSSYCYTGGPIWAVEWCPVPQDSSQSQFLAVCADRFTEEHLDGATLIDGPGLVQIWSTGPLANE</sequence>
<keyword evidence="2" id="KW-0804">Transcription</keyword>
<evidence type="ECO:0000256" key="2">
    <source>
        <dbReference type="ARBA" id="ARBA00023163"/>
    </source>
</evidence>
<keyword evidence="7" id="KW-1185">Reference proteome</keyword>
<feature type="region of interest" description="Disordered" evidence="4">
    <location>
        <begin position="217"/>
        <end position="239"/>
    </location>
</feature>
<dbReference type="PRINTS" id="PR00929">
    <property type="entry name" value="ATHOOK"/>
</dbReference>
<dbReference type="InterPro" id="IPR017956">
    <property type="entry name" value="AT_hook_DNA-bd_motif"/>
</dbReference>
<dbReference type="SMART" id="SM00384">
    <property type="entry name" value="AT_hook"/>
    <property type="match status" value="4"/>
</dbReference>
<organism evidence="6 7">
    <name type="scientific">Candidula unifasciata</name>
    <dbReference type="NCBI Taxonomy" id="100452"/>
    <lineage>
        <taxon>Eukaryota</taxon>
        <taxon>Metazoa</taxon>
        <taxon>Spiralia</taxon>
        <taxon>Lophotrochozoa</taxon>
        <taxon>Mollusca</taxon>
        <taxon>Gastropoda</taxon>
        <taxon>Heterobranchia</taxon>
        <taxon>Euthyneura</taxon>
        <taxon>Panpulmonata</taxon>
        <taxon>Eupulmonata</taxon>
        <taxon>Stylommatophora</taxon>
        <taxon>Helicina</taxon>
        <taxon>Helicoidea</taxon>
        <taxon>Geomitridae</taxon>
        <taxon>Candidula</taxon>
    </lineage>
</organism>
<accession>A0A8S3ZPQ7</accession>
<feature type="compositionally biased region" description="Low complexity" evidence="4">
    <location>
        <begin position="348"/>
        <end position="357"/>
    </location>
</feature>
<proteinExistence type="predicted"/>
<comment type="subcellular location">
    <subcellularLocation>
        <location evidence="1">Nucleus</location>
    </subcellularLocation>
</comment>
<feature type="region of interest" description="Disordered" evidence="4">
    <location>
        <begin position="653"/>
        <end position="731"/>
    </location>
</feature>
<dbReference type="InterPro" id="IPR052416">
    <property type="entry name" value="GTF3C_component"/>
</dbReference>
<evidence type="ECO:0000256" key="3">
    <source>
        <dbReference type="ARBA" id="ARBA00023242"/>
    </source>
</evidence>
<feature type="region of interest" description="Disordered" evidence="4">
    <location>
        <begin position="389"/>
        <end position="428"/>
    </location>
</feature>
<evidence type="ECO:0000256" key="1">
    <source>
        <dbReference type="ARBA" id="ARBA00004123"/>
    </source>
</evidence>
<dbReference type="AlphaFoldDB" id="A0A8S3ZPQ7"/>
<dbReference type="InterPro" id="IPR013087">
    <property type="entry name" value="Znf_C2H2_type"/>
</dbReference>
<dbReference type="SMART" id="SM00355">
    <property type="entry name" value="ZnF_C2H2"/>
    <property type="match status" value="2"/>
</dbReference>
<feature type="region of interest" description="Disordered" evidence="4">
    <location>
        <begin position="1"/>
        <end position="38"/>
    </location>
</feature>
<dbReference type="EMBL" id="CAJHNH020003699">
    <property type="protein sequence ID" value="CAG5129840.1"/>
    <property type="molecule type" value="Genomic_DNA"/>
</dbReference>
<dbReference type="OrthoDB" id="4703at2759"/>
<dbReference type="GO" id="GO:0006383">
    <property type="term" value="P:transcription by RNA polymerase III"/>
    <property type="evidence" value="ECO:0007669"/>
    <property type="project" value="TreeGrafter"/>
</dbReference>
<feature type="compositionally biased region" description="Acidic residues" evidence="4">
    <location>
        <begin position="678"/>
        <end position="688"/>
    </location>
</feature>
<feature type="domain" description="C2H2-type" evidence="5">
    <location>
        <begin position="560"/>
        <end position="581"/>
    </location>
</feature>
<feature type="compositionally biased region" description="Basic and acidic residues" evidence="4">
    <location>
        <begin position="657"/>
        <end position="670"/>
    </location>
</feature>
<comment type="caution">
    <text evidence="6">The sequence shown here is derived from an EMBL/GenBank/DDBJ whole genome shotgun (WGS) entry which is preliminary data.</text>
</comment>
<evidence type="ECO:0000256" key="4">
    <source>
        <dbReference type="SAM" id="MobiDB-lite"/>
    </source>
</evidence>
<feature type="non-terminal residue" evidence="6">
    <location>
        <position position="882"/>
    </location>
</feature>
<dbReference type="GO" id="GO:0005634">
    <property type="term" value="C:nucleus"/>
    <property type="evidence" value="ECO:0007669"/>
    <property type="project" value="UniProtKB-SubCell"/>
</dbReference>
<feature type="compositionally biased region" description="Polar residues" evidence="4">
    <location>
        <begin position="482"/>
        <end position="491"/>
    </location>
</feature>
<evidence type="ECO:0000259" key="5">
    <source>
        <dbReference type="PROSITE" id="PS00028"/>
    </source>
</evidence>
<gene>
    <name evidence="6" type="ORF">CUNI_LOCUS15398</name>
</gene>
<reference evidence="6" key="1">
    <citation type="submission" date="2021-04" db="EMBL/GenBank/DDBJ databases">
        <authorList>
            <consortium name="Molecular Ecology Group"/>
        </authorList>
    </citation>
    <scope>NUCLEOTIDE SEQUENCE</scope>
</reference>
<dbReference type="GO" id="GO:0003677">
    <property type="term" value="F:DNA binding"/>
    <property type="evidence" value="ECO:0007669"/>
    <property type="project" value="InterPro"/>
</dbReference>
<feature type="region of interest" description="Disordered" evidence="4">
    <location>
        <begin position="469"/>
        <end position="564"/>
    </location>
</feature>